<dbReference type="AlphaFoldDB" id="A0A812UAP9"/>
<accession>A0A812UAP9</accession>
<comment type="caution">
    <text evidence="2">The sequence shown here is derived from an EMBL/GenBank/DDBJ whole genome shotgun (WGS) entry which is preliminary data.</text>
</comment>
<dbReference type="OrthoDB" id="442449at2759"/>
<keyword evidence="3" id="KW-1185">Reference proteome</keyword>
<evidence type="ECO:0000256" key="1">
    <source>
        <dbReference type="SAM" id="MobiDB-lite"/>
    </source>
</evidence>
<feature type="compositionally biased region" description="Acidic residues" evidence="1">
    <location>
        <begin position="91"/>
        <end position="106"/>
    </location>
</feature>
<feature type="compositionally biased region" description="Acidic residues" evidence="1">
    <location>
        <begin position="37"/>
        <end position="47"/>
    </location>
</feature>
<dbReference type="EMBL" id="CAJNJA010026385">
    <property type="protein sequence ID" value="CAE7559242.1"/>
    <property type="molecule type" value="Genomic_DNA"/>
</dbReference>
<evidence type="ECO:0000313" key="3">
    <source>
        <dbReference type="Proteomes" id="UP000601435"/>
    </source>
</evidence>
<protein>
    <submittedName>
        <fullName evidence="2">Uncharacterized protein</fullName>
    </submittedName>
</protein>
<name>A0A812UAP9_9DINO</name>
<proteinExistence type="predicted"/>
<feature type="region of interest" description="Disordered" evidence="1">
    <location>
        <begin position="1"/>
        <end position="211"/>
    </location>
</feature>
<feature type="compositionally biased region" description="Basic and acidic residues" evidence="1">
    <location>
        <begin position="117"/>
        <end position="165"/>
    </location>
</feature>
<feature type="non-terminal residue" evidence="2">
    <location>
        <position position="513"/>
    </location>
</feature>
<organism evidence="2 3">
    <name type="scientific">Symbiodinium necroappetens</name>
    <dbReference type="NCBI Taxonomy" id="1628268"/>
    <lineage>
        <taxon>Eukaryota</taxon>
        <taxon>Sar</taxon>
        <taxon>Alveolata</taxon>
        <taxon>Dinophyceae</taxon>
        <taxon>Suessiales</taxon>
        <taxon>Symbiodiniaceae</taxon>
        <taxon>Symbiodinium</taxon>
    </lineage>
</organism>
<feature type="compositionally biased region" description="Low complexity" evidence="1">
    <location>
        <begin position="48"/>
        <end position="68"/>
    </location>
</feature>
<feature type="compositionally biased region" description="Basic and acidic residues" evidence="1">
    <location>
        <begin position="174"/>
        <end position="211"/>
    </location>
</feature>
<dbReference type="Proteomes" id="UP000601435">
    <property type="component" value="Unassembled WGS sequence"/>
</dbReference>
<feature type="compositionally biased region" description="Acidic residues" evidence="1">
    <location>
        <begin position="72"/>
        <end position="82"/>
    </location>
</feature>
<evidence type="ECO:0000313" key="2">
    <source>
        <dbReference type="EMBL" id="CAE7559242.1"/>
    </source>
</evidence>
<sequence>MEVKKAATAANMTVEEYLTVQSGKSLESRLRDAASQDSDDNEDDSSDASEASGESGEAAASSCGPASGSDGGESDDSAEEEGQSSASNEDAASDDLDGELDSDEEASVVKEAANNKPAEHDKKEKTGKESTKEKTGKESTREKTDKESKKEKKAKEETRKSERSAVKAVVPVEKTNKADKESNKEKKAEEEKQRKSERVPKEASESARVEKLKPAVASEIGKAMVLAEQTTQQGVVALCEANSKTHKNEWNQFSRQCLDKKKKANKLIAKLLAKKMYEEDEDFPGDEDEYYFYVNAGSKVRKENRTSEALALKVRDTAPNAGLVDALTAEGSILGAGALAAPENLSEEGTKNLMDSLCKEGVAKVKQTKPKDEGEAEKVDPKRPWELCSDRMQEILNESTAARKYAIALKHVEYSGDLVTHLTKHGSKLEEIYAKLQELKKRGVQKDKDYNKFYGIVDHMHSWCEGAEASAKGLLAGLNQKSKSKKKGGKKNKSVAATVDAKCATIVVVRSAK</sequence>
<gene>
    <name evidence="2" type="ORF">SNEC2469_LOCUS16148</name>
</gene>
<reference evidence="2" key="1">
    <citation type="submission" date="2021-02" db="EMBL/GenBank/DDBJ databases">
        <authorList>
            <person name="Dougan E. K."/>
            <person name="Rhodes N."/>
            <person name="Thang M."/>
            <person name="Chan C."/>
        </authorList>
    </citation>
    <scope>NUCLEOTIDE SEQUENCE</scope>
</reference>